<feature type="transmembrane region" description="Helical" evidence="2">
    <location>
        <begin position="181"/>
        <end position="205"/>
    </location>
</feature>
<gene>
    <name evidence="3" type="ORF">SPIL2461_LOCUS2292</name>
</gene>
<keyword evidence="2" id="KW-0812">Transmembrane</keyword>
<feature type="compositionally biased region" description="Polar residues" evidence="1">
    <location>
        <begin position="589"/>
        <end position="609"/>
    </location>
</feature>
<organism evidence="3 4">
    <name type="scientific">Symbiodinium pilosum</name>
    <name type="common">Dinoflagellate</name>
    <dbReference type="NCBI Taxonomy" id="2952"/>
    <lineage>
        <taxon>Eukaryota</taxon>
        <taxon>Sar</taxon>
        <taxon>Alveolata</taxon>
        <taxon>Dinophyceae</taxon>
        <taxon>Suessiales</taxon>
        <taxon>Symbiodiniaceae</taxon>
        <taxon>Symbiodinium</taxon>
    </lineage>
</organism>
<dbReference type="Proteomes" id="UP000649617">
    <property type="component" value="Unassembled WGS sequence"/>
</dbReference>
<dbReference type="AlphaFoldDB" id="A0A812JNS2"/>
<name>A0A812JNS2_SYMPI</name>
<sequence length="609" mass="67834">MTELSSEPWSFCGVRTCDDHGDIKTCEVFNDLNGAVEVNWGSLDWQVLYPGSIHKFAVGLHMKVLVRLRDDPGVFGSCAVDASGSLLLSQDFGDFSLASVKLIQNERKAAEEESRLRKARQHAISKQLYEEVNRTTLRRQRNVLICTDVTISVFLSLVIFFTAATQNGLLTFDHHDRLQAVVFAAALVVLWCCAMGGVSVLQAAVDDNTASQLQASVRAARPEFGSYQERGAAVFDSEEDGNEDWRKWLFVCCFFSIPTLCFICAVLVTIYFSANGHSWGIATIWTLPVIMTYYMCCLFCRLWIMGIKRRANIVGKGCLVFFRWPLMILNALAKCTRGSGSVPAVSSLLQPPKKELNQPVLQTNQRTIVFEGNVLPNRHALSSWPGKYESAWDSLVAGARKHEISAAVVFLPEGLAHYGLHDPIPTTDDLCDLAGECWCVPLYGEPKPWGCRWWSHWIANIEQAVQLGATLEVYFFNGKKGQGKVADFTAAGAEHLRRERVFSQKIDFEKSQGFLNALDDGLDHLSKDKGPDGSSPFSREVYRLFLAWLPEHERQFLEHSEGLGNSQKAEVAWLERKGYSYMEKGVTELSASSPKATGQENNCSPSACP</sequence>
<evidence type="ECO:0000256" key="2">
    <source>
        <dbReference type="SAM" id="Phobius"/>
    </source>
</evidence>
<feature type="region of interest" description="Disordered" evidence="1">
    <location>
        <begin position="587"/>
        <end position="609"/>
    </location>
</feature>
<reference evidence="3" key="1">
    <citation type="submission" date="2021-02" db="EMBL/GenBank/DDBJ databases">
        <authorList>
            <person name="Dougan E. K."/>
            <person name="Rhodes N."/>
            <person name="Thang M."/>
            <person name="Chan C."/>
        </authorList>
    </citation>
    <scope>NUCLEOTIDE SEQUENCE</scope>
</reference>
<protein>
    <submittedName>
        <fullName evidence="3">Uncharacterized protein</fullName>
    </submittedName>
</protein>
<proteinExistence type="predicted"/>
<dbReference type="EMBL" id="CAJNIZ010002464">
    <property type="protein sequence ID" value="CAE7210897.1"/>
    <property type="molecule type" value="Genomic_DNA"/>
</dbReference>
<feature type="transmembrane region" description="Helical" evidence="2">
    <location>
        <begin position="248"/>
        <end position="272"/>
    </location>
</feature>
<feature type="transmembrane region" description="Helical" evidence="2">
    <location>
        <begin position="284"/>
        <end position="304"/>
    </location>
</feature>
<dbReference type="OrthoDB" id="10321301at2759"/>
<feature type="transmembrane region" description="Helical" evidence="2">
    <location>
        <begin position="143"/>
        <end position="161"/>
    </location>
</feature>
<keyword evidence="2" id="KW-0472">Membrane</keyword>
<accession>A0A812JNS2</accession>
<keyword evidence="4" id="KW-1185">Reference proteome</keyword>
<comment type="caution">
    <text evidence="3">The sequence shown here is derived from an EMBL/GenBank/DDBJ whole genome shotgun (WGS) entry which is preliminary data.</text>
</comment>
<keyword evidence="2" id="KW-1133">Transmembrane helix</keyword>
<evidence type="ECO:0000313" key="4">
    <source>
        <dbReference type="Proteomes" id="UP000649617"/>
    </source>
</evidence>
<evidence type="ECO:0000256" key="1">
    <source>
        <dbReference type="SAM" id="MobiDB-lite"/>
    </source>
</evidence>
<evidence type="ECO:0000313" key="3">
    <source>
        <dbReference type="EMBL" id="CAE7210897.1"/>
    </source>
</evidence>